<dbReference type="Gene3D" id="1.50.10.140">
    <property type="match status" value="1"/>
</dbReference>
<evidence type="ECO:0000313" key="3">
    <source>
        <dbReference type="Proteomes" id="UP001555786"/>
    </source>
</evidence>
<evidence type="ECO:0000313" key="2">
    <source>
        <dbReference type="EMBL" id="MEW9304033.1"/>
    </source>
</evidence>
<dbReference type="InterPro" id="IPR019282">
    <property type="entry name" value="Glycoamylase-like_cons_dom"/>
</dbReference>
<accession>A0ABV3PEW7</accession>
<organism evidence="2 3">
    <name type="scientific">Labrys neptuniae</name>
    <dbReference type="NCBI Taxonomy" id="376174"/>
    <lineage>
        <taxon>Bacteria</taxon>
        <taxon>Pseudomonadati</taxon>
        <taxon>Pseudomonadota</taxon>
        <taxon>Alphaproteobacteria</taxon>
        <taxon>Hyphomicrobiales</taxon>
        <taxon>Xanthobacteraceae</taxon>
        <taxon>Labrys</taxon>
    </lineage>
</organism>
<dbReference type="EMBL" id="JBFNQD010000001">
    <property type="protein sequence ID" value="MEW9304033.1"/>
    <property type="molecule type" value="Genomic_DNA"/>
</dbReference>
<name>A0ABV3PEW7_9HYPH</name>
<gene>
    <name evidence="2" type="ORF">ABXS05_00675</name>
</gene>
<proteinExistence type="predicted"/>
<reference evidence="2 3" key="1">
    <citation type="submission" date="2024-07" db="EMBL/GenBank/DDBJ databases">
        <title>Description of Labrys sedimenti sp. nov., isolated from a diclofenac-degrading enrichment culture.</title>
        <authorList>
            <person name="Tancsics A."/>
            <person name="Csepanyi A."/>
        </authorList>
    </citation>
    <scope>NUCLEOTIDE SEQUENCE [LARGE SCALE GENOMIC DNA]</scope>
    <source>
        <strain evidence="2 3">LMG 23578</strain>
    </source>
</reference>
<dbReference type="InterPro" id="IPR016883">
    <property type="entry name" value="UCP028431"/>
</dbReference>
<feature type="domain" description="Glycoamylase-like" evidence="1">
    <location>
        <begin position="221"/>
        <end position="434"/>
    </location>
</feature>
<sequence>MAKDKAGKKKLSKGDKKIAAEKVDKGMAKTEPAGLYKAADLVNLPDEELLEAVQRQTFRFFWEGAEPVSGMARDRTTRTMDTPNDLVAIGGTGFGIMAMIVAMERGWITRAEGLERLTRIIDVIEPTTCFHGAYSHFMHGETGKVWPFSRKDDGGDLVETAFLFQGLLCAREYFDTDTPAETRLRQRITGLWGEIEWNWYTQGRHALYWHWSPNNGFVLDHDIHGWNECLIAYVMAVSAPRYPIDPAAYHRGFAASKDFGAPRSYYDIELPLGPDRGGPLFWAHYSFLGLDPRGLKDRYADYWQQNVAHTMINHRHCVLNPHGHKGYGPDCWGLTASDDPDGYAAHQPSEDNGVISPTAALSSFPYAPREAMAALRHFLAKYGDKVWGRFGFVDAFSEERDWFADTFLSIDQGPIIVMIENYRTGLIWNLFMRVPEIQAGLRKLGFESPHFKADAGA</sequence>
<protein>
    <submittedName>
        <fullName evidence="2">Glucoamylase family protein</fullName>
    </submittedName>
</protein>
<dbReference type="Proteomes" id="UP001555786">
    <property type="component" value="Unassembled WGS sequence"/>
</dbReference>
<evidence type="ECO:0000259" key="1">
    <source>
        <dbReference type="Pfam" id="PF10091"/>
    </source>
</evidence>
<dbReference type="PIRSF" id="PIRSF028431">
    <property type="entry name" value="UCP028431"/>
    <property type="match status" value="1"/>
</dbReference>
<keyword evidence="3" id="KW-1185">Reference proteome</keyword>
<dbReference type="Pfam" id="PF10091">
    <property type="entry name" value="Glycoamylase"/>
    <property type="match status" value="1"/>
</dbReference>
<comment type="caution">
    <text evidence="2">The sequence shown here is derived from an EMBL/GenBank/DDBJ whole genome shotgun (WGS) entry which is preliminary data.</text>
</comment>
<dbReference type="RefSeq" id="WP_367622569.1">
    <property type="nucleotide sequence ID" value="NZ_JBFNQD010000001.1"/>
</dbReference>